<reference evidence="1 2" key="1">
    <citation type="submission" date="2018-06" db="EMBL/GenBank/DDBJ databases">
        <authorList>
            <consortium name="Pathogen Informatics"/>
            <person name="Doyle S."/>
        </authorList>
    </citation>
    <scope>NUCLEOTIDE SEQUENCE [LARGE SCALE GENOMIC DNA]</scope>
    <source>
        <strain evidence="1 2">NCTC8333</strain>
    </source>
</reference>
<evidence type="ECO:0000313" key="2">
    <source>
        <dbReference type="Proteomes" id="UP000254718"/>
    </source>
</evidence>
<name>A0AAX2K7K0_ECOLX</name>
<sequence length="177" mass="19679">MGWLEHIRTNASARVMNDVTLTSRNMDNTVAHAGKYANADALVQDARSSLLDEWHKEADDLVVIMGRNLFNSLRLPVLNSISGQNPNAELLAGQLILSSRTIGGLGVFLAPFFPDATMLITSFNNLSIYWQKGSMRRLMKDEPEYNRIATYQSINDAYVVEDYGKCAMVTGLKFADS</sequence>
<dbReference type="AlphaFoldDB" id="A0AAX2K7K0"/>
<proteinExistence type="predicted"/>
<dbReference type="Proteomes" id="UP000254718">
    <property type="component" value="Unassembled WGS sequence"/>
</dbReference>
<organism evidence="1 2">
    <name type="scientific">Escherichia coli</name>
    <dbReference type="NCBI Taxonomy" id="562"/>
    <lineage>
        <taxon>Bacteria</taxon>
        <taxon>Pseudomonadati</taxon>
        <taxon>Pseudomonadota</taxon>
        <taxon>Gammaproteobacteria</taxon>
        <taxon>Enterobacterales</taxon>
        <taxon>Enterobacteriaceae</taxon>
        <taxon>Escherichia</taxon>
    </lineage>
</organism>
<dbReference type="Pfam" id="PF05125">
    <property type="entry name" value="Phage_cap_P2"/>
    <property type="match status" value="1"/>
</dbReference>
<gene>
    <name evidence="1" type="primary">N_2</name>
    <name evidence="1" type="ORF">NCTC8333_01446</name>
</gene>
<evidence type="ECO:0000313" key="1">
    <source>
        <dbReference type="EMBL" id="STM22561.1"/>
    </source>
</evidence>
<dbReference type="InterPro" id="IPR006441">
    <property type="entry name" value="Phage_P2_GpN"/>
</dbReference>
<protein>
    <submittedName>
        <fullName evidence="1">Major capsid protein (GpN)</fullName>
    </submittedName>
</protein>
<dbReference type="EMBL" id="UGFE01000002">
    <property type="protein sequence ID" value="STM22561.1"/>
    <property type="molecule type" value="Genomic_DNA"/>
</dbReference>
<accession>A0AAX2K7K0</accession>
<comment type="caution">
    <text evidence="1">The sequence shown here is derived from an EMBL/GenBank/DDBJ whole genome shotgun (WGS) entry which is preliminary data.</text>
</comment>